<dbReference type="SUPFAM" id="SSF51905">
    <property type="entry name" value="FAD/NAD(P)-binding domain"/>
    <property type="match status" value="1"/>
</dbReference>
<dbReference type="AlphaFoldDB" id="A0A926GI67"/>
<sequence length="408" mass="44083">MSSNIAIVGAGIGGLTAAVLCARSGHQVTLFERFDQPRPVGSGLVIQPVGLAVLDHLGLGSPARDLSAPITRMVGRDRRGDRLALDISYPTDKPGRAFHRASLFDLLWRLTQAEGIRVTTNAHITAAPLVAGKRDIVLKDGRREGPFDLVIDASGAGSALSPMKAGRLPFGALWASVAWPHATGLAQDMLHQRYEGAHRMAGILPTGRLPDDPRPMATVFWSLPVEQIADWSLTLIEDWRATVCDHWPEMRPFVQDLPKSTLTPATYSHGSLRRLYATALAHIGDAAHRTSPQLGQGANMALLDAYALSLALREPVVDALPAYASMRRWHRRSYQAMSRLLTPIYQSHSRALPWLRNTLLAPSSRLPGVRSVLTHVVAGTVIPPLTGVALPTEPPHLMRGDGNAAAAL</sequence>
<dbReference type="InterPro" id="IPR050493">
    <property type="entry name" value="FAD-dep_Monooxygenase_BioMet"/>
</dbReference>
<dbReference type="PANTHER" id="PTHR13789:SF309">
    <property type="entry name" value="PUTATIVE (AFU_ORTHOLOGUE AFUA_6G14510)-RELATED"/>
    <property type="match status" value="1"/>
</dbReference>
<keyword evidence="2 4" id="KW-0503">Monooxygenase</keyword>
<name>A0A926GI67_9RHOB</name>
<evidence type="ECO:0000256" key="2">
    <source>
        <dbReference type="ARBA" id="ARBA00023033"/>
    </source>
</evidence>
<organism evidence="4 5">
    <name type="scientific">Paracoccus amoyensis</name>
    <dbReference type="NCBI Taxonomy" id="2760093"/>
    <lineage>
        <taxon>Bacteria</taxon>
        <taxon>Pseudomonadati</taxon>
        <taxon>Pseudomonadota</taxon>
        <taxon>Alphaproteobacteria</taxon>
        <taxon>Rhodobacterales</taxon>
        <taxon>Paracoccaceae</taxon>
        <taxon>Paracoccus</taxon>
    </lineage>
</organism>
<dbReference type="Proteomes" id="UP000608594">
    <property type="component" value="Unassembled WGS sequence"/>
</dbReference>
<feature type="domain" description="FAD-binding" evidence="3">
    <location>
        <begin position="282"/>
        <end position="315"/>
    </location>
</feature>
<evidence type="ECO:0000259" key="3">
    <source>
        <dbReference type="Pfam" id="PF01494"/>
    </source>
</evidence>
<dbReference type="Gene3D" id="3.50.50.60">
    <property type="entry name" value="FAD/NAD(P)-binding domain"/>
    <property type="match status" value="1"/>
</dbReference>
<dbReference type="InterPro" id="IPR002938">
    <property type="entry name" value="FAD-bd"/>
</dbReference>
<dbReference type="Pfam" id="PF01494">
    <property type="entry name" value="FAD_binding_3"/>
    <property type="match status" value="1"/>
</dbReference>
<gene>
    <name evidence="4" type="ORF">H4P12_13655</name>
</gene>
<protein>
    <submittedName>
        <fullName evidence="4">FAD-dependent monooxygenase</fullName>
    </submittedName>
</protein>
<dbReference type="GO" id="GO:0071949">
    <property type="term" value="F:FAD binding"/>
    <property type="evidence" value="ECO:0007669"/>
    <property type="project" value="InterPro"/>
</dbReference>
<dbReference type="PRINTS" id="PR00420">
    <property type="entry name" value="RNGMNOXGNASE"/>
</dbReference>
<dbReference type="PANTHER" id="PTHR13789">
    <property type="entry name" value="MONOOXYGENASE"/>
    <property type="match status" value="1"/>
</dbReference>
<dbReference type="GO" id="GO:0004497">
    <property type="term" value="F:monooxygenase activity"/>
    <property type="evidence" value="ECO:0007669"/>
    <property type="project" value="UniProtKB-KW"/>
</dbReference>
<evidence type="ECO:0000313" key="5">
    <source>
        <dbReference type="Proteomes" id="UP000608594"/>
    </source>
</evidence>
<accession>A0A926GI67</accession>
<dbReference type="InterPro" id="IPR036188">
    <property type="entry name" value="FAD/NAD-bd_sf"/>
</dbReference>
<keyword evidence="5" id="KW-1185">Reference proteome</keyword>
<dbReference type="EMBL" id="JACOQL010000004">
    <property type="protein sequence ID" value="MBC9247724.1"/>
    <property type="molecule type" value="Genomic_DNA"/>
</dbReference>
<comment type="caution">
    <text evidence="4">The sequence shown here is derived from an EMBL/GenBank/DDBJ whole genome shotgun (WGS) entry which is preliminary data.</text>
</comment>
<reference evidence="4" key="1">
    <citation type="submission" date="2020-08" db="EMBL/GenBank/DDBJ databases">
        <title>Paracoccus amoyensis sp. nov., isolated from the surface seawater at coast of Xiamen, Fujian.</title>
        <authorList>
            <person name="Lyu L."/>
        </authorList>
    </citation>
    <scope>NUCLEOTIDE SEQUENCE</scope>
    <source>
        <strain evidence="4">11-3</strain>
    </source>
</reference>
<dbReference type="RefSeq" id="WP_187794229.1">
    <property type="nucleotide sequence ID" value="NZ_JACOQL010000004.1"/>
</dbReference>
<keyword evidence="1" id="KW-0560">Oxidoreductase</keyword>
<proteinExistence type="predicted"/>
<evidence type="ECO:0000256" key="1">
    <source>
        <dbReference type="ARBA" id="ARBA00023002"/>
    </source>
</evidence>
<dbReference type="Pfam" id="PF13450">
    <property type="entry name" value="NAD_binding_8"/>
    <property type="match status" value="1"/>
</dbReference>
<evidence type="ECO:0000313" key="4">
    <source>
        <dbReference type="EMBL" id="MBC9247724.1"/>
    </source>
</evidence>